<dbReference type="PANTHER" id="PTHR19328:SF13">
    <property type="entry name" value="HIPL1 PROTEIN"/>
    <property type="match status" value="1"/>
</dbReference>
<gene>
    <name evidence="2" type="ORF">M9R61_19420</name>
</gene>
<dbReference type="EMBL" id="JAMKBI010000024">
    <property type="protein sequence ID" value="MCZ8535475.1"/>
    <property type="molecule type" value="Genomic_DNA"/>
</dbReference>
<reference evidence="2" key="1">
    <citation type="submission" date="2022-05" db="EMBL/GenBank/DDBJ databases">
        <authorList>
            <person name="Colautti A."/>
            <person name="Iacumin L."/>
        </authorList>
    </citation>
    <scope>NUCLEOTIDE SEQUENCE</scope>
    <source>
        <strain evidence="2">DSM 30747</strain>
    </source>
</reference>
<accession>A0A9X3LCL7</accession>
<evidence type="ECO:0000313" key="3">
    <source>
        <dbReference type="Proteomes" id="UP001152172"/>
    </source>
</evidence>
<keyword evidence="3" id="KW-1185">Reference proteome</keyword>
<dbReference type="PANTHER" id="PTHR19328">
    <property type="entry name" value="HEDGEHOG-INTERACTING PROTEIN"/>
    <property type="match status" value="1"/>
</dbReference>
<feature type="domain" description="Glucose/Sorbosone dehydrogenase" evidence="1">
    <location>
        <begin position="36"/>
        <end position="319"/>
    </location>
</feature>
<dbReference type="Proteomes" id="UP001152172">
    <property type="component" value="Unassembled WGS sequence"/>
</dbReference>
<dbReference type="RefSeq" id="WP_269923438.1">
    <property type="nucleotide sequence ID" value="NZ_JAMKBI010000024.1"/>
</dbReference>
<dbReference type="Pfam" id="PF07995">
    <property type="entry name" value="GSDH"/>
    <property type="match status" value="1"/>
</dbReference>
<dbReference type="Gene3D" id="2.120.10.30">
    <property type="entry name" value="TolB, C-terminal domain"/>
    <property type="match status" value="1"/>
</dbReference>
<comment type="caution">
    <text evidence="2">The sequence shown here is derived from an EMBL/GenBank/DDBJ whole genome shotgun (WGS) entry which is preliminary data.</text>
</comment>
<protein>
    <submittedName>
        <fullName evidence="2">PQQ-dependent sugar dehydrogenase</fullName>
    </submittedName>
</protein>
<evidence type="ECO:0000313" key="2">
    <source>
        <dbReference type="EMBL" id="MCZ8535475.1"/>
    </source>
</evidence>
<dbReference type="SUPFAM" id="SSF50952">
    <property type="entry name" value="Soluble quinoprotein glucose dehydrogenase"/>
    <property type="match status" value="1"/>
</dbReference>
<sequence length="333" mass="36406">MKKWLLVISLVLFGCKEEDVKLATQGPIAEKITTNLNIPWSINLHNNIFYISERVGTIARIQGGSVVHEPVRLSDNLAAISEAGLLGFVLKPDFEETGEAFAYYTYDINGEPFNKVVTLKRGEDEWQETAIHLDGIPTGNIHHGGRLEIGPDGSLYVTVGDAGNPSNAQDPTSLNGKILRMEDDGSFEIFSMGHRNPQGLAWAADGTLYEAEHGQSANDEINLVEQGKNYGYPIIQGEKSEEGLETPIVTSGDDETWAPSGITFHKGKLYVATLRGESVKVMNVETGEVEHSITGFGRVRDVFSDGESLYFITNNTDGRGTPSGDDDALYRLK</sequence>
<organism evidence="2 3">
    <name type="scientific">Psychrobacillus psychrodurans</name>
    <dbReference type="NCBI Taxonomy" id="126157"/>
    <lineage>
        <taxon>Bacteria</taxon>
        <taxon>Bacillati</taxon>
        <taxon>Bacillota</taxon>
        <taxon>Bacilli</taxon>
        <taxon>Bacillales</taxon>
        <taxon>Bacillaceae</taxon>
        <taxon>Psychrobacillus</taxon>
    </lineage>
</organism>
<dbReference type="AlphaFoldDB" id="A0A9X3LCL7"/>
<name>A0A9X3LCL7_9BACI</name>
<evidence type="ECO:0000259" key="1">
    <source>
        <dbReference type="Pfam" id="PF07995"/>
    </source>
</evidence>
<dbReference type="InterPro" id="IPR011042">
    <property type="entry name" value="6-blade_b-propeller_TolB-like"/>
</dbReference>
<dbReference type="InterPro" id="IPR012938">
    <property type="entry name" value="Glc/Sorbosone_DH"/>
</dbReference>
<dbReference type="PROSITE" id="PS51257">
    <property type="entry name" value="PROKAR_LIPOPROTEIN"/>
    <property type="match status" value="1"/>
</dbReference>
<proteinExistence type="predicted"/>
<dbReference type="InterPro" id="IPR011041">
    <property type="entry name" value="Quinoprot_gluc/sorb_DH_b-prop"/>
</dbReference>